<dbReference type="Proteomes" id="UP000004828">
    <property type="component" value="Unassembled WGS sequence"/>
</dbReference>
<dbReference type="InterPro" id="IPR047711">
    <property type="entry name" value="CBAH"/>
</dbReference>
<dbReference type="MEROPS" id="C59.951"/>
<dbReference type="CDD" id="cd00542">
    <property type="entry name" value="Ntn_PVA"/>
    <property type="match status" value="1"/>
</dbReference>
<name>C7GBJ1_9FIRM</name>
<feature type="domain" description="Choloylglycine hydrolase/NAAA C-terminal" evidence="10">
    <location>
        <begin position="6"/>
        <end position="314"/>
    </location>
</feature>
<evidence type="ECO:0000256" key="3">
    <source>
        <dbReference type="ARBA" id="ARBA00022801"/>
    </source>
</evidence>
<evidence type="ECO:0000256" key="6">
    <source>
        <dbReference type="ARBA" id="ARBA00044804"/>
    </source>
</evidence>
<dbReference type="Pfam" id="PF02275">
    <property type="entry name" value="CBAH"/>
    <property type="match status" value="1"/>
</dbReference>
<comment type="catalytic activity">
    <reaction evidence="9">
        <text>taurodeoxycholate + H2O = deoxycholate + taurine</text>
        <dbReference type="Rhea" id="RHEA:47556"/>
        <dbReference type="ChEBI" id="CHEBI:15377"/>
        <dbReference type="ChEBI" id="CHEBI:23614"/>
        <dbReference type="ChEBI" id="CHEBI:36261"/>
        <dbReference type="ChEBI" id="CHEBI:507393"/>
    </reaction>
    <physiologicalReaction direction="left-to-right" evidence="9">
        <dbReference type="Rhea" id="RHEA:47557"/>
    </physiologicalReaction>
</comment>
<dbReference type="EC" id="3.5.1.24" evidence="5"/>
<comment type="similarity">
    <text evidence="2">Belongs to the peptidase C59 family.</text>
</comment>
<dbReference type="AlphaFoldDB" id="C7GBJ1"/>
<gene>
    <name evidence="11" type="ORF">ROSINTL182_07275</name>
</gene>
<dbReference type="NCBIfam" id="NF038245">
    <property type="entry name" value="bile_salt_hydro"/>
    <property type="match status" value="1"/>
</dbReference>
<evidence type="ECO:0000256" key="8">
    <source>
        <dbReference type="ARBA" id="ARBA00047285"/>
    </source>
</evidence>
<accession>C7GBJ1</accession>
<dbReference type="GO" id="GO:0045302">
    <property type="term" value="F:choloylglycine hydrolase activity"/>
    <property type="evidence" value="ECO:0007669"/>
    <property type="project" value="UniProtKB-EC"/>
</dbReference>
<proteinExistence type="inferred from homology"/>
<evidence type="ECO:0000256" key="7">
    <source>
        <dbReference type="ARBA" id="ARBA00044806"/>
    </source>
</evidence>
<evidence type="ECO:0000256" key="1">
    <source>
        <dbReference type="ARBA" id="ARBA00004860"/>
    </source>
</evidence>
<keyword evidence="4" id="KW-0443">Lipid metabolism</keyword>
<evidence type="ECO:0000256" key="9">
    <source>
        <dbReference type="ARBA" id="ARBA00048897"/>
    </source>
</evidence>
<comment type="pathway">
    <text evidence="1">Lipid metabolism; bile acid biosynthesis.</text>
</comment>
<protein>
    <recommendedName>
        <fullName evidence="5">choloylglycine hydrolase</fullName>
        <ecNumber evidence="5">3.5.1.24</ecNumber>
    </recommendedName>
    <alternativeName>
        <fullName evidence="6">Bile salt hydrolase</fullName>
    </alternativeName>
    <alternativeName>
        <fullName evidence="7">Choloylglycine hydrolase</fullName>
    </alternativeName>
</protein>
<evidence type="ECO:0000256" key="2">
    <source>
        <dbReference type="ARBA" id="ARBA00006625"/>
    </source>
</evidence>
<reference evidence="11 12" key="1">
    <citation type="submission" date="2009-08" db="EMBL/GenBank/DDBJ databases">
        <authorList>
            <person name="Weinstock G."/>
            <person name="Sodergren E."/>
            <person name="Clifton S."/>
            <person name="Fulton L."/>
            <person name="Fulton B."/>
            <person name="Courtney L."/>
            <person name="Fronick C."/>
            <person name="Harrison M."/>
            <person name="Strong C."/>
            <person name="Farmer C."/>
            <person name="Delahaunty K."/>
            <person name="Markovic C."/>
            <person name="Hall O."/>
            <person name="Minx P."/>
            <person name="Tomlinson C."/>
            <person name="Mitreva M."/>
            <person name="Nelson J."/>
            <person name="Hou S."/>
            <person name="Wollam A."/>
            <person name="Pepin K.H."/>
            <person name="Johnson M."/>
            <person name="Bhonagiri V."/>
            <person name="Nash W.E."/>
            <person name="Warren W."/>
            <person name="Chinwalla A."/>
            <person name="Mardis E.R."/>
            <person name="Wilson R.K."/>
        </authorList>
    </citation>
    <scope>NUCLEOTIDE SEQUENCE [LARGE SCALE GENOMIC DNA]</scope>
    <source>
        <strain evidence="11 12">L1-82</strain>
    </source>
</reference>
<dbReference type="SUPFAM" id="SSF56235">
    <property type="entry name" value="N-terminal nucleophile aminohydrolases (Ntn hydrolases)"/>
    <property type="match status" value="1"/>
</dbReference>
<dbReference type="HOGENOM" id="CLU_045206_1_1_9"/>
<evidence type="ECO:0000259" key="10">
    <source>
        <dbReference type="Pfam" id="PF02275"/>
    </source>
</evidence>
<evidence type="ECO:0000256" key="5">
    <source>
        <dbReference type="ARBA" id="ARBA00044769"/>
    </source>
</evidence>
<dbReference type="InterPro" id="IPR029132">
    <property type="entry name" value="CBAH/NAAA_C"/>
</dbReference>
<evidence type="ECO:0000313" key="11">
    <source>
        <dbReference type="EMBL" id="EEV00798.1"/>
    </source>
</evidence>
<comment type="catalytic activity">
    <reaction evidence="8">
        <text>cholate + taurine = taurocholate + H2O</text>
        <dbReference type="Rhea" id="RHEA:47108"/>
        <dbReference type="ChEBI" id="CHEBI:15377"/>
        <dbReference type="ChEBI" id="CHEBI:29747"/>
        <dbReference type="ChEBI" id="CHEBI:36257"/>
        <dbReference type="ChEBI" id="CHEBI:507393"/>
    </reaction>
    <physiologicalReaction direction="right-to-left" evidence="8">
        <dbReference type="Rhea" id="RHEA:47110"/>
    </physiologicalReaction>
</comment>
<dbReference type="InterPro" id="IPR052193">
    <property type="entry name" value="Peptidase_C59"/>
</dbReference>
<dbReference type="PANTHER" id="PTHR35527">
    <property type="entry name" value="CHOLOYLGLYCINE HYDROLASE"/>
    <property type="match status" value="1"/>
</dbReference>
<comment type="caution">
    <text evidence="11">The sequence shown here is derived from an EMBL/GenBank/DDBJ whole genome shotgun (WGS) entry which is preliminary data.</text>
</comment>
<dbReference type="EMBL" id="ABYJ02000104">
    <property type="protein sequence ID" value="EEV00798.1"/>
    <property type="molecule type" value="Genomic_DNA"/>
</dbReference>
<dbReference type="InterPro" id="IPR029055">
    <property type="entry name" value="Ntn_hydrolases_N"/>
</dbReference>
<organism evidence="11 12">
    <name type="scientific">Roseburia intestinalis L1-82</name>
    <dbReference type="NCBI Taxonomy" id="536231"/>
    <lineage>
        <taxon>Bacteria</taxon>
        <taxon>Bacillati</taxon>
        <taxon>Bacillota</taxon>
        <taxon>Clostridia</taxon>
        <taxon>Lachnospirales</taxon>
        <taxon>Lachnospiraceae</taxon>
        <taxon>Roseburia</taxon>
    </lineage>
</organism>
<keyword evidence="3 11" id="KW-0378">Hydrolase</keyword>
<dbReference type="PANTHER" id="PTHR35527:SF2">
    <property type="entry name" value="HYDROLASE"/>
    <property type="match status" value="1"/>
</dbReference>
<dbReference type="GO" id="GO:0006629">
    <property type="term" value="P:lipid metabolic process"/>
    <property type="evidence" value="ECO:0007669"/>
    <property type="project" value="UniProtKB-KW"/>
</dbReference>
<sequence>MENFMCTAATYLTKDFYFGRTLDYEFSYGEEITVTPRNYPFHFRHTENLEKHYAIIGVAHMAGDYPLYYDAVNEKGVGMAGLNFVGNAYYHKEESGKKNVASFEFVPWVLAQCATLDEVRDLITDLNIVDTLFSENLPAGMLHWIISDKSGSITVESMKDGLHIHENPVGVLTNNPPFEQQMFMLNNYMGLSPKQPENHFADKLDLNMYSRGMGALGLPGDLSSASRFARVAFTKMNAVSDDSEEESVAQFFHILGSVDQQRGCCEVSDGKYEITIYTSCCNASRGIYYYTTYSNSQITAVDMHREDLDGSVPVHYPMLTKQQILWQN</sequence>
<evidence type="ECO:0000313" key="12">
    <source>
        <dbReference type="Proteomes" id="UP000004828"/>
    </source>
</evidence>
<evidence type="ECO:0000256" key="4">
    <source>
        <dbReference type="ARBA" id="ARBA00023098"/>
    </source>
</evidence>
<dbReference type="Gene3D" id="3.60.60.10">
    <property type="entry name" value="Penicillin V Acylase, Chain A"/>
    <property type="match status" value="1"/>
</dbReference>